<dbReference type="RefSeq" id="WP_075125085.1">
    <property type="nucleotide sequence ID" value="NZ_MSIE01000013.1"/>
</dbReference>
<protein>
    <recommendedName>
        <fullName evidence="6">Peptidase S33 tripeptidyl aminopeptidase-like C-terminal domain-containing protein</fullName>
    </recommendedName>
</protein>
<keyword evidence="8" id="KW-1185">Reference proteome</keyword>
<gene>
    <name evidence="7" type="ORF">BU204_08750</name>
</gene>
<dbReference type="Gene3D" id="3.40.50.1820">
    <property type="entry name" value="alpha/beta hydrolase"/>
    <property type="match status" value="1"/>
</dbReference>
<keyword evidence="2 5" id="KW-0732">Signal</keyword>
<accession>A0A1Q8CU62</accession>
<dbReference type="PANTHER" id="PTHR43248:SF29">
    <property type="entry name" value="TRIPEPTIDYL AMINOPEPTIDASE"/>
    <property type="match status" value="1"/>
</dbReference>
<sequence length="514" mass="54563">MTGQGWRRRIALLCVLVGLLASCTAGPSARPEIVVNDAPNPSEQPTEQAQRVPPLEEMSDFAWRECAEDVQRRVAEQRLPDWLPVQCGRINGVLDSPYAPGRGVARLQLLRVGRGEVPVAVVNDVGGLPGTLYAARLASTMPREFFDTFSLVGMDRRGTGDSGQVDCLPAEVRERIVEPDPAALPIDLWLEAAQTAGQKCSISLESLLPALDTWRTAADLDTLRQELGQSRLNGIGHGEGSRVLSVYADRWPDRVGRMVLDGLPDPSQDATIALEGQAEGAEAAFDAFAEDCLRRGCGLGEDPKQTLLELLGRLRASPLPTEGGRLVTAGVATQAVRTGLADRDEWPALATALAEGRDGDPTALAALLKPLVGSVMERPSLDAELVIGCNDTKTRLSPEQIERLGTDWKDRFPIFGPLVVRSLALCSPWTVPNQPLPTPTANDAPPIVVVGTATDAVTPHEGSERAAQQLASGVFLSWQGGGHGALGYSPCATDAAVAFLTDATVPGNGTVCPP</sequence>
<dbReference type="AlphaFoldDB" id="A0A1Q8CU62"/>
<feature type="compositionally biased region" description="Polar residues" evidence="4">
    <location>
        <begin position="39"/>
        <end position="49"/>
    </location>
</feature>
<keyword evidence="3" id="KW-0378">Hydrolase</keyword>
<feature type="signal peptide" evidence="5">
    <location>
        <begin position="1"/>
        <end position="25"/>
    </location>
</feature>
<dbReference type="STRING" id="1912961.BU204_08750"/>
<feature type="chain" id="PRO_5038522519" description="Peptidase S33 tripeptidyl aminopeptidase-like C-terminal domain-containing protein" evidence="5">
    <location>
        <begin position="26"/>
        <end position="514"/>
    </location>
</feature>
<dbReference type="PROSITE" id="PS51257">
    <property type="entry name" value="PROKAR_LIPOPROTEIN"/>
    <property type="match status" value="1"/>
</dbReference>
<evidence type="ECO:0000256" key="4">
    <source>
        <dbReference type="SAM" id="MobiDB-lite"/>
    </source>
</evidence>
<dbReference type="InterPro" id="IPR029058">
    <property type="entry name" value="AB_hydrolase_fold"/>
</dbReference>
<organism evidence="7 8">
    <name type="scientific">Actinophytocola xanthii</name>
    <dbReference type="NCBI Taxonomy" id="1912961"/>
    <lineage>
        <taxon>Bacteria</taxon>
        <taxon>Bacillati</taxon>
        <taxon>Actinomycetota</taxon>
        <taxon>Actinomycetes</taxon>
        <taxon>Pseudonocardiales</taxon>
        <taxon>Pseudonocardiaceae</taxon>
    </lineage>
</organism>
<dbReference type="SUPFAM" id="SSF53474">
    <property type="entry name" value="alpha/beta-Hydrolases"/>
    <property type="match status" value="1"/>
</dbReference>
<evidence type="ECO:0000256" key="5">
    <source>
        <dbReference type="SAM" id="SignalP"/>
    </source>
</evidence>
<dbReference type="InterPro" id="IPR013595">
    <property type="entry name" value="Pept_S33_TAP-like_C"/>
</dbReference>
<dbReference type="EMBL" id="MSIE01000013">
    <property type="protein sequence ID" value="OLF17890.1"/>
    <property type="molecule type" value="Genomic_DNA"/>
</dbReference>
<evidence type="ECO:0000259" key="6">
    <source>
        <dbReference type="Pfam" id="PF08386"/>
    </source>
</evidence>
<dbReference type="InterPro" id="IPR051601">
    <property type="entry name" value="Serine_prot/Carboxylest_S33"/>
</dbReference>
<proteinExistence type="inferred from homology"/>
<evidence type="ECO:0000313" key="7">
    <source>
        <dbReference type="EMBL" id="OLF17890.1"/>
    </source>
</evidence>
<dbReference type="Pfam" id="PF08386">
    <property type="entry name" value="Abhydrolase_4"/>
    <property type="match status" value="1"/>
</dbReference>
<evidence type="ECO:0000313" key="8">
    <source>
        <dbReference type="Proteomes" id="UP000185596"/>
    </source>
</evidence>
<name>A0A1Q8CU62_9PSEU</name>
<evidence type="ECO:0000256" key="1">
    <source>
        <dbReference type="ARBA" id="ARBA00010088"/>
    </source>
</evidence>
<feature type="domain" description="Peptidase S33 tripeptidyl aminopeptidase-like C-terminal" evidence="6">
    <location>
        <begin position="413"/>
        <end position="512"/>
    </location>
</feature>
<dbReference type="OrthoDB" id="5166357at2"/>
<dbReference type="PANTHER" id="PTHR43248">
    <property type="entry name" value="2-SUCCINYL-6-HYDROXY-2,4-CYCLOHEXADIENE-1-CARBOXYLATE SYNTHASE"/>
    <property type="match status" value="1"/>
</dbReference>
<comment type="similarity">
    <text evidence="1">Belongs to the peptidase S33 family.</text>
</comment>
<evidence type="ECO:0000256" key="2">
    <source>
        <dbReference type="ARBA" id="ARBA00022729"/>
    </source>
</evidence>
<evidence type="ECO:0000256" key="3">
    <source>
        <dbReference type="ARBA" id="ARBA00022801"/>
    </source>
</evidence>
<dbReference type="Proteomes" id="UP000185596">
    <property type="component" value="Unassembled WGS sequence"/>
</dbReference>
<comment type="caution">
    <text evidence="7">The sequence shown here is derived from an EMBL/GenBank/DDBJ whole genome shotgun (WGS) entry which is preliminary data.</text>
</comment>
<dbReference type="GO" id="GO:0016787">
    <property type="term" value="F:hydrolase activity"/>
    <property type="evidence" value="ECO:0007669"/>
    <property type="project" value="UniProtKB-KW"/>
</dbReference>
<feature type="region of interest" description="Disordered" evidence="4">
    <location>
        <begin position="34"/>
        <end position="54"/>
    </location>
</feature>
<reference evidence="7 8" key="1">
    <citation type="submission" date="2016-12" db="EMBL/GenBank/DDBJ databases">
        <title>The draft genome sequence of Actinophytocola sp. 11-183.</title>
        <authorList>
            <person name="Wang W."/>
            <person name="Yuan L."/>
        </authorList>
    </citation>
    <scope>NUCLEOTIDE SEQUENCE [LARGE SCALE GENOMIC DNA]</scope>
    <source>
        <strain evidence="7 8">11-183</strain>
    </source>
</reference>